<gene>
    <name evidence="2" type="ORF">D9756_002871</name>
</gene>
<reference evidence="2 3" key="1">
    <citation type="journal article" date="2020" name="ISME J.">
        <title>Uncovering the hidden diversity of litter-decomposition mechanisms in mushroom-forming fungi.</title>
        <authorList>
            <person name="Floudas D."/>
            <person name="Bentzer J."/>
            <person name="Ahren D."/>
            <person name="Johansson T."/>
            <person name="Persson P."/>
            <person name="Tunlid A."/>
        </authorList>
    </citation>
    <scope>NUCLEOTIDE SEQUENCE [LARGE SCALE GENOMIC DNA]</scope>
    <source>
        <strain evidence="2 3">CBS 146.42</strain>
    </source>
</reference>
<keyword evidence="3" id="KW-1185">Reference proteome</keyword>
<feature type="region of interest" description="Disordered" evidence="1">
    <location>
        <begin position="1"/>
        <end position="53"/>
    </location>
</feature>
<feature type="compositionally biased region" description="Acidic residues" evidence="1">
    <location>
        <begin position="34"/>
        <end position="51"/>
    </location>
</feature>
<dbReference type="AlphaFoldDB" id="A0A8H5LJQ7"/>
<accession>A0A8H5LJQ7</accession>
<organism evidence="2 3">
    <name type="scientific">Leucocoprinus leucothites</name>
    <dbReference type="NCBI Taxonomy" id="201217"/>
    <lineage>
        <taxon>Eukaryota</taxon>
        <taxon>Fungi</taxon>
        <taxon>Dikarya</taxon>
        <taxon>Basidiomycota</taxon>
        <taxon>Agaricomycotina</taxon>
        <taxon>Agaricomycetes</taxon>
        <taxon>Agaricomycetidae</taxon>
        <taxon>Agaricales</taxon>
        <taxon>Agaricineae</taxon>
        <taxon>Agaricaceae</taxon>
        <taxon>Leucocoprinus</taxon>
    </lineage>
</organism>
<evidence type="ECO:0000256" key="1">
    <source>
        <dbReference type="SAM" id="MobiDB-lite"/>
    </source>
</evidence>
<name>A0A8H5LJQ7_9AGAR</name>
<sequence>MLQAMQDAASEASGDDEDEGWTEFKEGFSFDSSATDENETGPESDYDDEGEGEQKILTTTNYQKYTSFSFRVTGYWSILPPPAAFPEKVNDTQIHFIQISQAVRSARNISRSMSLPQHCVQEL</sequence>
<comment type="caution">
    <text evidence="2">The sequence shown here is derived from an EMBL/GenBank/DDBJ whole genome shotgun (WGS) entry which is preliminary data.</text>
</comment>
<dbReference type="EMBL" id="JAACJO010000004">
    <property type="protein sequence ID" value="KAF5359679.1"/>
    <property type="molecule type" value="Genomic_DNA"/>
</dbReference>
<dbReference type="Proteomes" id="UP000559027">
    <property type="component" value="Unassembled WGS sequence"/>
</dbReference>
<evidence type="ECO:0000313" key="3">
    <source>
        <dbReference type="Proteomes" id="UP000559027"/>
    </source>
</evidence>
<evidence type="ECO:0000313" key="2">
    <source>
        <dbReference type="EMBL" id="KAF5359679.1"/>
    </source>
</evidence>
<protein>
    <submittedName>
        <fullName evidence="2">Uncharacterized protein</fullName>
    </submittedName>
</protein>
<proteinExistence type="predicted"/>